<dbReference type="RefSeq" id="WP_254173784.1">
    <property type="nucleotide sequence ID" value="NZ_LR882967.1"/>
</dbReference>
<dbReference type="PANTHER" id="PTHR13696:SF52">
    <property type="entry name" value="PARA FAMILY PROTEIN CT_582"/>
    <property type="match status" value="1"/>
</dbReference>
<protein>
    <submittedName>
        <fullName evidence="2">Chromosome-partitioning ATPase Soj</fullName>
        <ecNumber evidence="2">3.6.-.-</ecNumber>
    </submittedName>
</protein>
<dbReference type="InterPro" id="IPR025669">
    <property type="entry name" value="AAA_dom"/>
</dbReference>
<dbReference type="AlphaFoldDB" id="A0A9W4CK83"/>
<evidence type="ECO:0000259" key="1">
    <source>
        <dbReference type="Pfam" id="PF13614"/>
    </source>
</evidence>
<dbReference type="CDD" id="cd02042">
    <property type="entry name" value="ParAB_family"/>
    <property type="match status" value="1"/>
</dbReference>
<evidence type="ECO:0000313" key="2">
    <source>
        <dbReference type="EMBL" id="CAD5948080.1"/>
    </source>
</evidence>
<dbReference type="GO" id="GO:0016787">
    <property type="term" value="F:hydrolase activity"/>
    <property type="evidence" value="ECO:0007669"/>
    <property type="project" value="UniProtKB-KW"/>
</dbReference>
<dbReference type="KEGG" id="ppsu:NO713_02372"/>
<dbReference type="Proteomes" id="UP001153719">
    <property type="component" value="Chromosome"/>
</dbReference>
<gene>
    <name evidence="2" type="primary">soj</name>
    <name evidence="2" type="ORF">NO713_02372</name>
</gene>
<organism evidence="2 3">
    <name type="scientific">Planktothrix pseudagardhii</name>
    <dbReference type="NCBI Taxonomy" id="132604"/>
    <lineage>
        <taxon>Bacteria</taxon>
        <taxon>Bacillati</taxon>
        <taxon>Cyanobacteriota</taxon>
        <taxon>Cyanophyceae</taxon>
        <taxon>Oscillatoriophycideae</taxon>
        <taxon>Oscillatoriales</taxon>
        <taxon>Microcoleaceae</taxon>
        <taxon>Planktothrix</taxon>
    </lineage>
</organism>
<dbReference type="EMBL" id="LR882967">
    <property type="protein sequence ID" value="CAD5948080.1"/>
    <property type="molecule type" value="Genomic_DNA"/>
</dbReference>
<dbReference type="Gene3D" id="3.40.50.300">
    <property type="entry name" value="P-loop containing nucleotide triphosphate hydrolases"/>
    <property type="match status" value="1"/>
</dbReference>
<sequence>MVQKIALFNHKGGVSKTTTTFNLGWMLAEKGKKVILADTDPQCNLTGMALGEGTEEDEEIIEQIYNTKSNIKTGLAPAFESQPKAIEAIDCLPIEGRDGLFLLPGNVGLAEYEVTLGIAQELSGSIQTLKNLPGSINYLFERTAKKFDADYILIDMSPSLGSINQNLLMISDFFIVPTTADFFSVMAIDSLSKVLPKWYRWAKSASDLPILKEADYPFPDLTLRFLGTIVQNYRIKNGQETKAFENWIKRIEETVSYKLVPSLRRNNMLLPEKAYKQQQIQDTFTLKKIPNFNSLIALSQKHQTPVFRLSQVEVKLRGQALRQNQQKQQEFEEIFSNLADKVIALTSAYAVSH</sequence>
<dbReference type="Pfam" id="PF13614">
    <property type="entry name" value="AAA_31"/>
    <property type="match status" value="1"/>
</dbReference>
<dbReference type="InterPro" id="IPR050678">
    <property type="entry name" value="DNA_Partitioning_ATPase"/>
</dbReference>
<dbReference type="SUPFAM" id="SSF52540">
    <property type="entry name" value="P-loop containing nucleoside triphosphate hydrolases"/>
    <property type="match status" value="1"/>
</dbReference>
<name>A0A9W4CK83_9CYAN</name>
<keyword evidence="2" id="KW-0378">Hydrolase</keyword>
<accession>A0A9W4CK83</accession>
<evidence type="ECO:0000313" key="3">
    <source>
        <dbReference type="Proteomes" id="UP001153719"/>
    </source>
</evidence>
<proteinExistence type="predicted"/>
<feature type="domain" description="AAA" evidence="1">
    <location>
        <begin position="3"/>
        <end position="196"/>
    </location>
</feature>
<reference evidence="2" key="1">
    <citation type="submission" date="2020-09" db="EMBL/GenBank/DDBJ databases">
        <authorList>
            <person name="Blom J."/>
        </authorList>
    </citation>
    <scope>NUCLEOTIDE SEQUENCE</scope>
    <source>
        <strain evidence="2">No.713</strain>
    </source>
</reference>
<keyword evidence="3" id="KW-1185">Reference proteome</keyword>
<dbReference type="InterPro" id="IPR027417">
    <property type="entry name" value="P-loop_NTPase"/>
</dbReference>
<dbReference type="EC" id="3.6.-.-" evidence="2"/>
<dbReference type="PANTHER" id="PTHR13696">
    <property type="entry name" value="P-LOOP CONTAINING NUCLEOSIDE TRIPHOSPHATE HYDROLASE"/>
    <property type="match status" value="1"/>
</dbReference>